<evidence type="ECO:0000313" key="9">
    <source>
        <dbReference type="Proteomes" id="UP000070501"/>
    </source>
</evidence>
<dbReference type="InterPro" id="IPR023041">
    <property type="entry name" value="Glucose_rcpt_Git3-like_N"/>
</dbReference>
<dbReference type="PANTHER" id="PTHR23112:SF37">
    <property type="entry name" value="G PROTEIN-COUPLED RECEPTOR GPR1"/>
    <property type="match status" value="1"/>
</dbReference>
<evidence type="ECO:0000256" key="5">
    <source>
        <dbReference type="SAM" id="MobiDB-lite"/>
    </source>
</evidence>
<dbReference type="GO" id="GO:0004930">
    <property type="term" value="F:G protein-coupled receptor activity"/>
    <property type="evidence" value="ECO:0007669"/>
    <property type="project" value="TreeGrafter"/>
</dbReference>
<keyword evidence="4 6" id="KW-0472">Membrane</keyword>
<organism evidence="8 9">
    <name type="scientific">Microdochium bolleyi</name>
    <dbReference type="NCBI Taxonomy" id="196109"/>
    <lineage>
        <taxon>Eukaryota</taxon>
        <taxon>Fungi</taxon>
        <taxon>Dikarya</taxon>
        <taxon>Ascomycota</taxon>
        <taxon>Pezizomycotina</taxon>
        <taxon>Sordariomycetes</taxon>
        <taxon>Xylariomycetidae</taxon>
        <taxon>Xylariales</taxon>
        <taxon>Microdochiaceae</taxon>
        <taxon>Microdochium</taxon>
    </lineage>
</organism>
<feature type="domain" description="Glucose receptor Git3-like N-terminal" evidence="7">
    <location>
        <begin position="13"/>
        <end position="194"/>
    </location>
</feature>
<feature type="transmembrane region" description="Helical" evidence="6">
    <location>
        <begin position="168"/>
        <end position="188"/>
    </location>
</feature>
<keyword evidence="9" id="KW-1185">Reference proteome</keyword>
<evidence type="ECO:0000256" key="2">
    <source>
        <dbReference type="ARBA" id="ARBA00022692"/>
    </source>
</evidence>
<evidence type="ECO:0000256" key="4">
    <source>
        <dbReference type="ARBA" id="ARBA00023136"/>
    </source>
</evidence>
<dbReference type="OrthoDB" id="100006at2759"/>
<dbReference type="Gene3D" id="1.20.1070.10">
    <property type="entry name" value="Rhodopsin 7-helix transmembrane proteins"/>
    <property type="match status" value="1"/>
</dbReference>
<feature type="transmembrane region" description="Helical" evidence="6">
    <location>
        <begin position="86"/>
        <end position="106"/>
    </location>
</feature>
<evidence type="ECO:0000256" key="1">
    <source>
        <dbReference type="ARBA" id="ARBA00004141"/>
    </source>
</evidence>
<feature type="region of interest" description="Disordered" evidence="5">
    <location>
        <begin position="268"/>
        <end position="297"/>
    </location>
</feature>
<proteinExistence type="predicted"/>
<dbReference type="InParanoid" id="A0A136JI99"/>
<dbReference type="GO" id="GO:0007189">
    <property type="term" value="P:adenylate cyclase-activating G protein-coupled receptor signaling pathway"/>
    <property type="evidence" value="ECO:0007669"/>
    <property type="project" value="TreeGrafter"/>
</dbReference>
<dbReference type="PANTHER" id="PTHR23112">
    <property type="entry name" value="G PROTEIN-COUPLED RECEPTOR 157-RELATED"/>
    <property type="match status" value="1"/>
</dbReference>
<dbReference type="STRING" id="196109.A0A136JI99"/>
<evidence type="ECO:0000259" key="7">
    <source>
        <dbReference type="Pfam" id="PF11710"/>
    </source>
</evidence>
<sequence length="383" mass="41785">MSFDPIVAGVTLGGSLLSAVSSFCVLACFVYFNQSQRSFRHALVFNLTLADFINATNNGISGIIYVRDKQLSPGVACGINGWLGQLSVQATDFSVLAISIATLLVVTQTGRVMNASTMTKTIMCLSVWILPIVTSTTALGMGQMAPVSGNWCWISRDRTDLRYALAHGWRFAVIAVTICTYTYIWIYITRHFKSLGSVSTRSRSGSSASWRCKGSSSMSSPGKRSVDFGRGQGQFRQIADPEHGSSMASSEELVSRAAAPAPQYRGITATTTITTTTTDRAVSHPHKSQHQRDLSSTSITQAASDQFRARSQKIEREIKKMLLLNGYPICYVMLWIPGITNRIIEASGSKVDNRVIATLQASTQFIGFANAVTYGLNQQWRGR</sequence>
<dbReference type="Pfam" id="PF11710">
    <property type="entry name" value="Git3"/>
    <property type="match status" value="1"/>
</dbReference>
<feature type="transmembrane region" description="Helical" evidence="6">
    <location>
        <begin position="6"/>
        <end position="32"/>
    </location>
</feature>
<dbReference type="EMBL" id="KQ964245">
    <property type="protein sequence ID" value="KXJ96870.1"/>
    <property type="molecule type" value="Genomic_DNA"/>
</dbReference>
<dbReference type="AlphaFoldDB" id="A0A136JI99"/>
<protein>
    <submittedName>
        <fullName evidence="8">G protein-coupled glucose receptor regulating Gpa2-domain-containing protein</fullName>
    </submittedName>
</protein>
<feature type="transmembrane region" description="Helical" evidence="6">
    <location>
        <begin position="127"/>
        <end position="148"/>
    </location>
</feature>
<feature type="compositionally biased region" description="Low complexity" evidence="5">
    <location>
        <begin position="268"/>
        <end position="278"/>
    </location>
</feature>
<name>A0A136JI99_9PEZI</name>
<feature type="transmembrane region" description="Helical" evidence="6">
    <location>
        <begin position="356"/>
        <end position="376"/>
    </location>
</feature>
<feature type="compositionally biased region" description="Low complexity" evidence="5">
    <location>
        <begin position="198"/>
        <end position="220"/>
    </location>
</feature>
<evidence type="ECO:0000256" key="3">
    <source>
        <dbReference type="ARBA" id="ARBA00022989"/>
    </source>
</evidence>
<feature type="transmembrane region" description="Helical" evidence="6">
    <location>
        <begin position="44"/>
        <end position="66"/>
    </location>
</feature>
<feature type="region of interest" description="Disordered" evidence="5">
    <location>
        <begin position="198"/>
        <end position="226"/>
    </location>
</feature>
<dbReference type="GO" id="GO:0005886">
    <property type="term" value="C:plasma membrane"/>
    <property type="evidence" value="ECO:0007669"/>
    <property type="project" value="TreeGrafter"/>
</dbReference>
<keyword evidence="3 6" id="KW-1133">Transmembrane helix</keyword>
<gene>
    <name evidence="8" type="ORF">Micbo1qcDRAFT_211105</name>
</gene>
<evidence type="ECO:0000256" key="6">
    <source>
        <dbReference type="SAM" id="Phobius"/>
    </source>
</evidence>
<comment type="subcellular location">
    <subcellularLocation>
        <location evidence="1">Membrane</location>
        <topology evidence="1">Multi-pass membrane protein</topology>
    </subcellularLocation>
</comment>
<dbReference type="Proteomes" id="UP000070501">
    <property type="component" value="Unassembled WGS sequence"/>
</dbReference>
<keyword evidence="8" id="KW-0675">Receptor</keyword>
<reference evidence="9" key="1">
    <citation type="submission" date="2016-02" db="EMBL/GenBank/DDBJ databases">
        <title>Draft genome sequence of Microdochium bolleyi, a fungal endophyte of beachgrass.</title>
        <authorList>
            <consortium name="DOE Joint Genome Institute"/>
            <person name="David A.S."/>
            <person name="May G."/>
            <person name="Haridas S."/>
            <person name="Lim J."/>
            <person name="Wang M."/>
            <person name="Labutti K."/>
            <person name="Lipzen A."/>
            <person name="Barry K."/>
            <person name="Grigoriev I.V."/>
        </authorList>
    </citation>
    <scope>NUCLEOTIDE SEQUENCE [LARGE SCALE GENOMIC DNA]</scope>
    <source>
        <strain evidence="9">J235TASD1</strain>
    </source>
</reference>
<evidence type="ECO:0000313" key="8">
    <source>
        <dbReference type="EMBL" id="KXJ96870.1"/>
    </source>
</evidence>
<dbReference type="SUPFAM" id="SSF81321">
    <property type="entry name" value="Family A G protein-coupled receptor-like"/>
    <property type="match status" value="1"/>
</dbReference>
<accession>A0A136JI99</accession>
<feature type="transmembrane region" description="Helical" evidence="6">
    <location>
        <begin position="322"/>
        <end position="344"/>
    </location>
</feature>
<keyword evidence="2 6" id="KW-0812">Transmembrane</keyword>